<evidence type="ECO:0000313" key="2">
    <source>
        <dbReference type="Proteomes" id="UP000790709"/>
    </source>
</evidence>
<accession>A0ACB8BD09</accession>
<name>A0ACB8BD09_9AGAM</name>
<comment type="caution">
    <text evidence="1">The sequence shown here is derived from an EMBL/GenBank/DDBJ whole genome shotgun (WGS) entry which is preliminary data.</text>
</comment>
<gene>
    <name evidence="1" type="ORF">BV22DRAFT_612696</name>
</gene>
<sequence>MRLQTAALGLLPLATLASAGCSPSPLRNATWGLDVYSATSCASSAKHDWFTGDLKPGQGNWHCAPCNELAHTRNNVRSWAFTTGAPGLWVGWFREAGCHQKDLISRELLDYDCDLGGQRADWVELLLRSGERLGDGAGYGCGRAEASEGDEGGLGASVYRGELGLGVVGLGGNGVRRAVNGGLSQLMPNGFPLGTW</sequence>
<proteinExistence type="predicted"/>
<evidence type="ECO:0000313" key="1">
    <source>
        <dbReference type="EMBL" id="KAH7923056.1"/>
    </source>
</evidence>
<keyword evidence="2" id="KW-1185">Reference proteome</keyword>
<organism evidence="1 2">
    <name type="scientific">Leucogyrophana mollusca</name>
    <dbReference type="NCBI Taxonomy" id="85980"/>
    <lineage>
        <taxon>Eukaryota</taxon>
        <taxon>Fungi</taxon>
        <taxon>Dikarya</taxon>
        <taxon>Basidiomycota</taxon>
        <taxon>Agaricomycotina</taxon>
        <taxon>Agaricomycetes</taxon>
        <taxon>Agaricomycetidae</taxon>
        <taxon>Boletales</taxon>
        <taxon>Boletales incertae sedis</taxon>
        <taxon>Leucogyrophana</taxon>
    </lineage>
</organism>
<protein>
    <submittedName>
        <fullName evidence="1">Uncharacterized protein</fullName>
    </submittedName>
</protein>
<dbReference type="EMBL" id="MU266464">
    <property type="protein sequence ID" value="KAH7923056.1"/>
    <property type="molecule type" value="Genomic_DNA"/>
</dbReference>
<dbReference type="Proteomes" id="UP000790709">
    <property type="component" value="Unassembled WGS sequence"/>
</dbReference>
<reference evidence="1" key="1">
    <citation type="journal article" date="2021" name="New Phytol.">
        <title>Evolutionary innovations through gain and loss of genes in the ectomycorrhizal Boletales.</title>
        <authorList>
            <person name="Wu G."/>
            <person name="Miyauchi S."/>
            <person name="Morin E."/>
            <person name="Kuo A."/>
            <person name="Drula E."/>
            <person name="Varga T."/>
            <person name="Kohler A."/>
            <person name="Feng B."/>
            <person name="Cao Y."/>
            <person name="Lipzen A."/>
            <person name="Daum C."/>
            <person name="Hundley H."/>
            <person name="Pangilinan J."/>
            <person name="Johnson J."/>
            <person name="Barry K."/>
            <person name="LaButti K."/>
            <person name="Ng V."/>
            <person name="Ahrendt S."/>
            <person name="Min B."/>
            <person name="Choi I.G."/>
            <person name="Park H."/>
            <person name="Plett J.M."/>
            <person name="Magnuson J."/>
            <person name="Spatafora J.W."/>
            <person name="Nagy L.G."/>
            <person name="Henrissat B."/>
            <person name="Grigoriev I.V."/>
            <person name="Yang Z.L."/>
            <person name="Xu J."/>
            <person name="Martin F.M."/>
        </authorList>
    </citation>
    <scope>NUCLEOTIDE SEQUENCE</scope>
    <source>
        <strain evidence="1">KUC20120723A-06</strain>
    </source>
</reference>